<name>A0A401T944_CHIPU</name>
<feature type="non-terminal residue" evidence="2">
    <location>
        <position position="51"/>
    </location>
</feature>
<proteinExistence type="predicted"/>
<evidence type="ECO:0000313" key="2">
    <source>
        <dbReference type="EMBL" id="GCC39169.1"/>
    </source>
</evidence>
<dbReference type="EMBL" id="BEZZ01017054">
    <property type="protein sequence ID" value="GCC39169.1"/>
    <property type="molecule type" value="Genomic_DNA"/>
</dbReference>
<sequence length="51" mass="5841">NLVSFGYVYMDQGAVVLEFSCFDEAERIYTQVKDTTVNDRHLTTVIIPVIE</sequence>
<keyword evidence="3" id="KW-1185">Reference proteome</keyword>
<evidence type="ECO:0000259" key="1">
    <source>
        <dbReference type="Pfam" id="PF24099"/>
    </source>
</evidence>
<protein>
    <recommendedName>
        <fullName evidence="1">Diacylglycerol kinase theta RNA-binding domain-containing protein</fullName>
    </recommendedName>
</protein>
<evidence type="ECO:0000313" key="3">
    <source>
        <dbReference type="Proteomes" id="UP000287033"/>
    </source>
</evidence>
<reference evidence="2 3" key="1">
    <citation type="journal article" date="2018" name="Nat. Ecol. Evol.">
        <title>Shark genomes provide insights into elasmobranch evolution and the origin of vertebrates.</title>
        <authorList>
            <person name="Hara Y"/>
            <person name="Yamaguchi K"/>
            <person name="Onimaru K"/>
            <person name="Kadota M"/>
            <person name="Koyanagi M"/>
            <person name="Keeley SD"/>
            <person name="Tatsumi K"/>
            <person name="Tanaka K"/>
            <person name="Motone F"/>
            <person name="Kageyama Y"/>
            <person name="Nozu R"/>
            <person name="Adachi N"/>
            <person name="Nishimura O"/>
            <person name="Nakagawa R"/>
            <person name="Tanegashima C"/>
            <person name="Kiyatake I"/>
            <person name="Matsumoto R"/>
            <person name="Murakumo K"/>
            <person name="Nishida K"/>
            <person name="Terakita A"/>
            <person name="Kuratani S"/>
            <person name="Sato K"/>
            <person name="Hyodo S Kuraku.S."/>
        </authorList>
    </citation>
    <scope>NUCLEOTIDE SEQUENCE [LARGE SCALE GENOMIC DNA]</scope>
</reference>
<comment type="caution">
    <text evidence="2">The sequence shown here is derived from an EMBL/GenBank/DDBJ whole genome shotgun (WGS) entry which is preliminary data.</text>
</comment>
<dbReference type="Pfam" id="PF24099">
    <property type="entry name" value="RBD_DGKtheta"/>
    <property type="match status" value="1"/>
</dbReference>
<feature type="non-terminal residue" evidence="2">
    <location>
        <position position="1"/>
    </location>
</feature>
<dbReference type="InterPro" id="IPR056392">
    <property type="entry name" value="DGKtheta_RBD"/>
</dbReference>
<dbReference type="AlphaFoldDB" id="A0A401T944"/>
<dbReference type="Proteomes" id="UP000287033">
    <property type="component" value="Unassembled WGS sequence"/>
</dbReference>
<dbReference type="STRING" id="137246.A0A401T944"/>
<feature type="domain" description="Diacylglycerol kinase theta RNA-binding" evidence="1">
    <location>
        <begin position="1"/>
        <end position="48"/>
    </location>
</feature>
<organism evidence="2 3">
    <name type="scientific">Chiloscyllium punctatum</name>
    <name type="common">Brownbanded bambooshark</name>
    <name type="synonym">Hemiscyllium punctatum</name>
    <dbReference type="NCBI Taxonomy" id="137246"/>
    <lineage>
        <taxon>Eukaryota</taxon>
        <taxon>Metazoa</taxon>
        <taxon>Chordata</taxon>
        <taxon>Craniata</taxon>
        <taxon>Vertebrata</taxon>
        <taxon>Chondrichthyes</taxon>
        <taxon>Elasmobranchii</taxon>
        <taxon>Galeomorphii</taxon>
        <taxon>Galeoidea</taxon>
        <taxon>Orectolobiformes</taxon>
        <taxon>Hemiscylliidae</taxon>
        <taxon>Chiloscyllium</taxon>
    </lineage>
</organism>
<gene>
    <name evidence="2" type="ORF">chiPu_0023198</name>
</gene>
<accession>A0A401T944</accession>